<keyword evidence="1" id="KW-1133">Transmembrane helix</keyword>
<name>A0ABT8KQX1_9BACT</name>
<keyword evidence="1" id="KW-0812">Transmembrane</keyword>
<dbReference type="Proteomes" id="UP001172082">
    <property type="component" value="Unassembled WGS sequence"/>
</dbReference>
<dbReference type="InterPro" id="IPR017853">
    <property type="entry name" value="GH"/>
</dbReference>
<keyword evidence="3" id="KW-1185">Reference proteome</keyword>
<feature type="transmembrane region" description="Helical" evidence="1">
    <location>
        <begin position="20"/>
        <end position="39"/>
    </location>
</feature>
<protein>
    <submittedName>
        <fullName evidence="2">Cellulase family glycosylhydrolase</fullName>
    </submittedName>
</protein>
<dbReference type="SUPFAM" id="SSF51445">
    <property type="entry name" value="(Trans)glycosidases"/>
    <property type="match status" value="1"/>
</dbReference>
<accession>A0ABT8KQX1</accession>
<evidence type="ECO:0000256" key="1">
    <source>
        <dbReference type="SAM" id="Phobius"/>
    </source>
</evidence>
<sequence length="404" mass="46647">MEMLKANRYFEKLFSNIKILLFPGPQFTFMVIFLVLLFYSCNNKKSIETAEPSISYEPWSIEKANEWYANYSWLVGANFGPSTAINQLEMWQESTFDTETIDRELGWAADLGMNVMRVYLHHMLWDQDSKGFLQRMERYLEIADKHGIVTMFVLLDDVWDPDPKLGIQNEPTPHRHNSGWVQSPGREILSDTTRHESLKAYIKGTIAHFKDDKRILLWDLYNEPGNTNGSSYGEKEPENKNVLSTALMKKVFQWAREAGPVQPVSVGAWTGDWVAGSNMSAITKMAIEESDVITFHSYNDPPGFEERVLALKKYDKPLICTEYMARPTGSTFQAILPIAKEHKVAMINWGLVSGKTQTIYPWDSWWKEYNAEPPLWFHDIFHQDGTPYKSEEVDFIKEIIKSGK</sequence>
<comment type="caution">
    <text evidence="2">The sequence shown here is derived from an EMBL/GenBank/DDBJ whole genome shotgun (WGS) entry which is preliminary data.</text>
</comment>
<gene>
    <name evidence="2" type="ORF">QQ008_11015</name>
</gene>
<reference evidence="2" key="1">
    <citation type="submission" date="2023-06" db="EMBL/GenBank/DDBJ databases">
        <title>Genomic of Parafulvivirga corallium.</title>
        <authorList>
            <person name="Wang G."/>
        </authorList>
    </citation>
    <scope>NUCLEOTIDE SEQUENCE</scope>
    <source>
        <strain evidence="2">BMA10</strain>
    </source>
</reference>
<dbReference type="RefSeq" id="WP_346751924.1">
    <property type="nucleotide sequence ID" value="NZ_JAUJEA010000003.1"/>
</dbReference>
<proteinExistence type="predicted"/>
<keyword evidence="1" id="KW-0472">Membrane</keyword>
<evidence type="ECO:0000313" key="2">
    <source>
        <dbReference type="EMBL" id="MDN5201900.1"/>
    </source>
</evidence>
<dbReference type="EMBL" id="JAUJEA010000003">
    <property type="protein sequence ID" value="MDN5201900.1"/>
    <property type="molecule type" value="Genomic_DNA"/>
</dbReference>
<evidence type="ECO:0000313" key="3">
    <source>
        <dbReference type="Proteomes" id="UP001172082"/>
    </source>
</evidence>
<dbReference type="Gene3D" id="3.20.20.80">
    <property type="entry name" value="Glycosidases"/>
    <property type="match status" value="1"/>
</dbReference>
<organism evidence="2 3">
    <name type="scientific">Splendidivirga corallicola</name>
    <dbReference type="NCBI Taxonomy" id="3051826"/>
    <lineage>
        <taxon>Bacteria</taxon>
        <taxon>Pseudomonadati</taxon>
        <taxon>Bacteroidota</taxon>
        <taxon>Cytophagia</taxon>
        <taxon>Cytophagales</taxon>
        <taxon>Splendidivirgaceae</taxon>
        <taxon>Splendidivirga</taxon>
    </lineage>
</organism>